<evidence type="ECO:0000313" key="1">
    <source>
        <dbReference type="EMBL" id="TLX71767.1"/>
    </source>
</evidence>
<organism evidence="1 2">
    <name type="scientific">Pseudomonas nicosulfuronedens</name>
    <dbReference type="NCBI Taxonomy" id="2571105"/>
    <lineage>
        <taxon>Bacteria</taxon>
        <taxon>Pseudomonadati</taxon>
        <taxon>Pseudomonadota</taxon>
        <taxon>Gammaproteobacteria</taxon>
        <taxon>Pseudomonadales</taxon>
        <taxon>Pseudomonadaceae</taxon>
        <taxon>Pseudomonas</taxon>
    </lineage>
</organism>
<accession>A0A5R9QPS1</accession>
<protein>
    <submittedName>
        <fullName evidence="1">Uncharacterized protein</fullName>
    </submittedName>
</protein>
<sequence>MHDYLGNFPIPAELLPERLRVLLEPVGTDPAARVEVSSFTEQDPYGPNCEVVQMVMAVVAEDGKALPPILHSDHGLVAYSVPSMGEKGCCRNFTPSVGGHDYVVASWGSGLFFTYSLAEKVWMTLGLTPRCIGNEHQRMVYDDLRLPEFGVAEGEISAQYYFTASRSIRWYMSNEYLRRYLWLRGARGVRQFYYQAKLPDSQQLRELMNGEVIRTLGEGTGWLDGDIRKDDGDYLLQVWATVEAVSSDLCPSQSADGLVWPGIAGPVTAVSARKMIAGPNVYLDDRFLERYEQNAFYESTPIHHGHYWGCNPSYSGQWTFSGCQRIGRNLITVPLRELYQGIPDREVIHAHAHVLAAEAIAHLDLAEEHIAAKSGRLVEQLLMLGDHLSRLAASLDINKSSQELFGLSREQVRDEGWWSYSQLAKLAQVAPLAMSQQSFLARCKSVHEVWQRLPNGFLKKLLEAAGVPKKKVADLGSLKLLEALLNILINLDTHEESVDAFKRTDEPEGWDKRSTGMAMLFVTNDLRIADAHDAVGAVLAKLQDRGFDTATLHQGYGRALDFVFDGVIDAFEALNTPLSRILAR</sequence>
<name>A0A5R9QPS1_9PSED</name>
<dbReference type="Proteomes" id="UP000306635">
    <property type="component" value="Unassembled WGS sequence"/>
</dbReference>
<dbReference type="AlphaFoldDB" id="A0A5R9QPS1"/>
<gene>
    <name evidence="1" type="ORF">FAS41_24520</name>
</gene>
<proteinExistence type="predicted"/>
<dbReference type="OrthoDB" id="1095281at2"/>
<keyword evidence="2" id="KW-1185">Reference proteome</keyword>
<dbReference type="EMBL" id="SWDV01000038">
    <property type="protein sequence ID" value="TLX71767.1"/>
    <property type="molecule type" value="Genomic_DNA"/>
</dbReference>
<dbReference type="RefSeq" id="WP_138525963.1">
    <property type="nucleotide sequence ID" value="NZ_SWDV01000038.1"/>
</dbReference>
<comment type="caution">
    <text evidence="1">The sequence shown here is derived from an EMBL/GenBank/DDBJ whole genome shotgun (WGS) entry which is preliminary data.</text>
</comment>
<reference evidence="1 2" key="1">
    <citation type="submission" date="2019-04" db="EMBL/GenBank/DDBJ databases">
        <authorList>
            <person name="Li M."/>
        </authorList>
    </citation>
    <scope>NUCLEOTIDE SEQUENCE [LARGE SCALE GENOMIC DNA]</scope>
    <source>
        <strain evidence="1 2">LAM1902</strain>
    </source>
</reference>
<evidence type="ECO:0000313" key="2">
    <source>
        <dbReference type="Proteomes" id="UP000306635"/>
    </source>
</evidence>